<proteinExistence type="predicted"/>
<comment type="caution">
    <text evidence="1">The sequence shown here is derived from an EMBL/GenBank/DDBJ whole genome shotgun (WGS) entry which is preliminary data.</text>
</comment>
<protein>
    <submittedName>
        <fullName evidence="1">Uncharacterized protein</fullName>
    </submittedName>
</protein>
<dbReference type="AlphaFoldDB" id="A0A2T1N9Y2"/>
<evidence type="ECO:0000313" key="2">
    <source>
        <dbReference type="Proteomes" id="UP000238426"/>
    </source>
</evidence>
<evidence type="ECO:0000313" key="1">
    <source>
        <dbReference type="EMBL" id="PSG88687.1"/>
    </source>
</evidence>
<sequence length="123" mass="14505">MVQSQKAEHKDLLEQSINHLEHLGYEKIKADLDGFDSPKSFLKKGSDIVVTPDITAYRRSKKYYFELGIKNDETKLLKSKWRFLDVLSRMKNERFKIITKKGHYSFTNQVLDDLNLEKNLIKL</sequence>
<accession>A0A2T1N9Y2</accession>
<dbReference type="RefSeq" id="WP_106463827.1">
    <property type="nucleotide sequence ID" value="NZ_PXOQ01000009.1"/>
</dbReference>
<gene>
    <name evidence="1" type="ORF">C7H52_10375</name>
</gene>
<keyword evidence="2" id="KW-1185">Reference proteome</keyword>
<organism evidence="1 2">
    <name type="scientific">Aurantibacter aestuarii</name>
    <dbReference type="NCBI Taxonomy" id="1266046"/>
    <lineage>
        <taxon>Bacteria</taxon>
        <taxon>Pseudomonadati</taxon>
        <taxon>Bacteroidota</taxon>
        <taxon>Flavobacteriia</taxon>
        <taxon>Flavobacteriales</taxon>
        <taxon>Flavobacteriaceae</taxon>
        <taxon>Aurantibacter</taxon>
    </lineage>
</organism>
<name>A0A2T1N9Y2_9FLAO</name>
<dbReference type="OrthoDB" id="1163349at2"/>
<reference evidence="1 2" key="1">
    <citation type="submission" date="2018-03" db="EMBL/GenBank/DDBJ databases">
        <title>Mesoflavibacter sp. HG37 and Mesoflavibacter sp. HG96 sp.nov., two marine bacteria isolated from seawater of Western Pacific Ocean.</title>
        <authorList>
            <person name="Cheng H."/>
            <person name="Wu Y.-H."/>
            <person name="Guo L.-L."/>
            <person name="Xu X.-W."/>
        </authorList>
    </citation>
    <scope>NUCLEOTIDE SEQUENCE [LARGE SCALE GENOMIC DNA]</scope>
    <source>
        <strain evidence="1 2">KCTC 32269</strain>
    </source>
</reference>
<dbReference type="Proteomes" id="UP000238426">
    <property type="component" value="Unassembled WGS sequence"/>
</dbReference>
<dbReference type="EMBL" id="PXOQ01000009">
    <property type="protein sequence ID" value="PSG88687.1"/>
    <property type="molecule type" value="Genomic_DNA"/>
</dbReference>